<accession>A0ABP1C7K5</accession>
<evidence type="ECO:0000256" key="5">
    <source>
        <dbReference type="ARBA" id="ARBA00022692"/>
    </source>
</evidence>
<sequence length="594" mass="66027">MRKRRSRSVPWVARCERRASLRGGIVAGLVALAAPAFGPAAEPVPVTISGLSPALEQNVRALLTMARQPADSPAAQIQLAQDRAPEEIRKALEPFGYYRPQVEAALRRVNGQWRAVYRVDPGPPLRVTEVDVRIFGEAAALPEMQALVREFPLKAGAVLDQPRYEKGKGALQDLAAELGFFDARLTRHEIRVDLSAYRAAIHLWLDSGPRYRFGPVKFNETPLQPSLLKRFVQFRPGDPYRASAVLALQRNLLNSGYFQTADVAPKPRQARARETPIQVELGMQPRHRFNIGVGYGTDTGPRTSLAYWNRYVNSYGHSFQASARLSLIWNDLDLLYAIPLANPVRDQLAFTAKSGLENTVAGESRVVRAGVRHSTARWGLRELLALDYHRETFRLNGATQTTQLLIPSLNYTWLRSDNQIYPQHGFRLDGYLGGAWRGLATDVSFLKAQLNAKGVYGLDDENRLIARGQLGWLVTDDFDRLPLTQRFYTGGDQTVRGYRFNEISPKDARGERIGGRYLTVASLEYEHLLFGTWGVAVFTDVGRVANGAGDPFRVGVGLGLRWRSPIGPVRLDLGVPLGKALDPVQVHVVLGPDL</sequence>
<keyword evidence="7" id="KW-0472">Membrane</keyword>
<comment type="similarity">
    <text evidence="2">Belongs to the TamA family.</text>
</comment>
<keyword evidence="15" id="KW-1185">Reference proteome</keyword>
<evidence type="ECO:0000256" key="8">
    <source>
        <dbReference type="ARBA" id="ARBA00023237"/>
    </source>
</evidence>
<feature type="domain" description="TamA POTRA" evidence="13">
    <location>
        <begin position="46"/>
        <end position="121"/>
    </location>
</feature>
<name>A0ABP1C7K5_9GAMM</name>
<dbReference type="Gene3D" id="2.40.160.50">
    <property type="entry name" value="membrane protein fhac: a member of the omp85/tpsb transporter family"/>
    <property type="match status" value="1"/>
</dbReference>
<comment type="subcellular location">
    <subcellularLocation>
        <location evidence="1">Cell outer membrane</location>
    </subcellularLocation>
</comment>
<dbReference type="PANTHER" id="PTHR12815">
    <property type="entry name" value="SORTING AND ASSEMBLY MACHINERY SAMM50 PROTEIN FAMILY MEMBER"/>
    <property type="match status" value="1"/>
</dbReference>
<evidence type="ECO:0000313" key="14">
    <source>
        <dbReference type="EMBL" id="CAL1240207.1"/>
    </source>
</evidence>
<evidence type="ECO:0000256" key="6">
    <source>
        <dbReference type="ARBA" id="ARBA00022729"/>
    </source>
</evidence>
<feature type="domain" description="Bacterial surface antigen (D15)" evidence="11">
    <location>
        <begin position="288"/>
        <end position="580"/>
    </location>
</feature>
<dbReference type="InterPro" id="IPR010827">
    <property type="entry name" value="BamA/TamA_POTRA"/>
</dbReference>
<evidence type="ECO:0000256" key="10">
    <source>
        <dbReference type="ARBA" id="ARBA00093548"/>
    </source>
</evidence>
<proteinExistence type="inferred from homology"/>
<dbReference type="Pfam" id="PF07244">
    <property type="entry name" value="POTRA"/>
    <property type="match status" value="1"/>
</dbReference>
<evidence type="ECO:0000259" key="13">
    <source>
        <dbReference type="Pfam" id="PF17243"/>
    </source>
</evidence>
<evidence type="ECO:0000259" key="12">
    <source>
        <dbReference type="Pfam" id="PF07244"/>
    </source>
</evidence>
<evidence type="ECO:0000313" key="15">
    <source>
        <dbReference type="Proteomes" id="UP001497493"/>
    </source>
</evidence>
<evidence type="ECO:0000259" key="11">
    <source>
        <dbReference type="Pfam" id="PF01103"/>
    </source>
</evidence>
<keyword evidence="6" id="KW-0732">Signal</keyword>
<keyword evidence="8" id="KW-0998">Cell outer membrane</keyword>
<organism evidence="14 15">
    <name type="scientific">Candidatus Methylocalor cossyra</name>
    <dbReference type="NCBI Taxonomy" id="3108543"/>
    <lineage>
        <taxon>Bacteria</taxon>
        <taxon>Pseudomonadati</taxon>
        <taxon>Pseudomonadota</taxon>
        <taxon>Gammaproteobacteria</taxon>
        <taxon>Methylococcales</taxon>
        <taxon>Methylococcaceae</taxon>
        <taxon>Candidatus Methylocalor</taxon>
    </lineage>
</organism>
<comment type="subunit">
    <text evidence="10">Interacts with TamB to form the translocation and assembly module (TAM).</text>
</comment>
<dbReference type="Proteomes" id="UP001497493">
    <property type="component" value="Chromosome"/>
</dbReference>
<evidence type="ECO:0000256" key="3">
    <source>
        <dbReference type="ARBA" id="ARBA00015419"/>
    </source>
</evidence>
<keyword evidence="4" id="KW-1134">Transmembrane beta strand</keyword>
<reference evidence="14 15" key="1">
    <citation type="submission" date="2024-04" db="EMBL/GenBank/DDBJ databases">
        <authorList>
            <person name="Cremers G."/>
        </authorList>
    </citation>
    <scope>NUCLEOTIDE SEQUENCE [LARGE SCALE GENOMIC DNA]</scope>
    <source>
        <strain evidence="14">MeCH1-AG</strain>
    </source>
</reference>
<dbReference type="InterPro" id="IPR039910">
    <property type="entry name" value="D15-like"/>
</dbReference>
<dbReference type="PANTHER" id="PTHR12815:SF47">
    <property type="entry name" value="TRANSLOCATION AND ASSEMBLY MODULE SUBUNIT TAMA"/>
    <property type="match status" value="1"/>
</dbReference>
<keyword evidence="5" id="KW-0812">Transmembrane</keyword>
<evidence type="ECO:0000256" key="9">
    <source>
        <dbReference type="ARBA" id="ARBA00033063"/>
    </source>
</evidence>
<dbReference type="Pfam" id="PF17243">
    <property type="entry name" value="POTRA_TamA_1"/>
    <property type="match status" value="1"/>
</dbReference>
<protein>
    <recommendedName>
        <fullName evidence="3">Translocation and assembly module subunit TamA</fullName>
    </recommendedName>
    <alternativeName>
        <fullName evidence="9">Autotransporter assembly factor TamA</fullName>
    </alternativeName>
</protein>
<dbReference type="Pfam" id="PF01103">
    <property type="entry name" value="Omp85"/>
    <property type="match status" value="1"/>
</dbReference>
<evidence type="ECO:0000256" key="2">
    <source>
        <dbReference type="ARBA" id="ARBA00010248"/>
    </source>
</evidence>
<evidence type="ECO:0000256" key="1">
    <source>
        <dbReference type="ARBA" id="ARBA00004442"/>
    </source>
</evidence>
<evidence type="ECO:0000256" key="4">
    <source>
        <dbReference type="ARBA" id="ARBA00022452"/>
    </source>
</evidence>
<gene>
    <name evidence="14" type="ORF">MECH1_V1_1431</name>
</gene>
<dbReference type="Gene3D" id="3.10.20.310">
    <property type="entry name" value="membrane protein fhac"/>
    <property type="match status" value="3"/>
</dbReference>
<evidence type="ECO:0000256" key="7">
    <source>
        <dbReference type="ARBA" id="ARBA00023136"/>
    </source>
</evidence>
<dbReference type="InterPro" id="IPR000184">
    <property type="entry name" value="Bac_surfAg_D15"/>
</dbReference>
<dbReference type="EMBL" id="OZ026884">
    <property type="protein sequence ID" value="CAL1240207.1"/>
    <property type="molecule type" value="Genomic_DNA"/>
</dbReference>
<dbReference type="InterPro" id="IPR035243">
    <property type="entry name" value="TamA_POTRA_Dom_1"/>
</dbReference>
<feature type="domain" description="POTRA" evidence="12">
    <location>
        <begin position="211"/>
        <end position="265"/>
    </location>
</feature>